<evidence type="ECO:0000313" key="3">
    <source>
        <dbReference type="Proteomes" id="UP000712080"/>
    </source>
</evidence>
<dbReference type="EMBL" id="JAAMPU010000108">
    <property type="protein sequence ID" value="NMH29601.1"/>
    <property type="molecule type" value="Genomic_DNA"/>
</dbReference>
<feature type="signal peptide" evidence="1">
    <location>
        <begin position="1"/>
        <end position="18"/>
    </location>
</feature>
<keyword evidence="1" id="KW-0732">Signal</keyword>
<comment type="caution">
    <text evidence="2">The sequence shown here is derived from an EMBL/GenBank/DDBJ whole genome shotgun (WGS) entry which is preliminary data.</text>
</comment>
<protein>
    <submittedName>
        <fullName evidence="2">Uncharacterized protein</fullName>
    </submittedName>
</protein>
<accession>A0A972G319</accession>
<name>A0A972G319_9FLAO</name>
<dbReference type="AlphaFoldDB" id="A0A972G319"/>
<proteinExistence type="predicted"/>
<feature type="chain" id="PRO_5036893208" evidence="1">
    <location>
        <begin position="19"/>
        <end position="250"/>
    </location>
</feature>
<gene>
    <name evidence="2" type="ORF">G6047_16290</name>
</gene>
<dbReference type="Proteomes" id="UP000712080">
    <property type="component" value="Unassembled WGS sequence"/>
</dbReference>
<keyword evidence="3" id="KW-1185">Reference proteome</keyword>
<evidence type="ECO:0000256" key="1">
    <source>
        <dbReference type="SAM" id="SignalP"/>
    </source>
</evidence>
<sequence>MKNMITVFGLLLFAVVSAQVKPSLNQYKYAVVPAKFSFLKERDQYMLNTYTKMHLHKYGFEAYLDDEDMPMEAMGSKCGKVYVNLLEDNNMFTTKIIVQFKDCLGNILYTSEEGTSRIKEYPKAYREALSNAFKSFETAGYAYDGTKIPVTDAQLTNAPKAATAVVSSQSVAVPVVVDKNTLFAQPTENGYQLVDTTPSVVFKLQKTSSREVFMAQKGDVSGTLINKDGVWTFEFYKDGQLSTEQVKIKF</sequence>
<organism evidence="2 3">
    <name type="scientific">Flavobacterium silvaticum</name>
    <dbReference type="NCBI Taxonomy" id="1852020"/>
    <lineage>
        <taxon>Bacteria</taxon>
        <taxon>Pseudomonadati</taxon>
        <taxon>Bacteroidota</taxon>
        <taxon>Flavobacteriia</taxon>
        <taxon>Flavobacteriales</taxon>
        <taxon>Flavobacteriaceae</taxon>
        <taxon>Flavobacterium</taxon>
    </lineage>
</organism>
<evidence type="ECO:0000313" key="2">
    <source>
        <dbReference type="EMBL" id="NMH29601.1"/>
    </source>
</evidence>
<dbReference type="RefSeq" id="WP_169528683.1">
    <property type="nucleotide sequence ID" value="NZ_JAAMPU010000108.1"/>
</dbReference>
<reference evidence="2" key="1">
    <citation type="submission" date="2020-02" db="EMBL/GenBank/DDBJ databases">
        <title>Flavobacterium sp. genome.</title>
        <authorList>
            <person name="Jung H.S."/>
            <person name="Baek J.H."/>
            <person name="Jeon C.O."/>
        </authorList>
    </citation>
    <scope>NUCLEOTIDE SEQUENCE</scope>
    <source>
        <strain evidence="2">SE-s28</strain>
    </source>
</reference>